<proteinExistence type="predicted"/>
<name>A0A7S1RA08_ALECA</name>
<feature type="region of interest" description="Disordered" evidence="1">
    <location>
        <begin position="73"/>
        <end position="99"/>
    </location>
</feature>
<feature type="region of interest" description="Disordered" evidence="1">
    <location>
        <begin position="137"/>
        <end position="156"/>
    </location>
</feature>
<sequence>MAQAIWLKSPAPKCHREHLLPRRDSPSAALATAMERDAAASPAAAVESPAVGKGAPTLLTQRLPSGSDLILLESSPKASPQVDGSPPAEGKMDDLINSFDPLCSSGGGGTAPVGANAGAVAAGTFGLPPAVAAAFASGGPATPLGEPKAQTAEKQSEMMLKAVQEDARKMHEQRFGNEASLDDPFKGLN</sequence>
<accession>A0A7S1RA08</accession>
<evidence type="ECO:0000313" key="2">
    <source>
        <dbReference type="EMBL" id="CAD9160355.1"/>
    </source>
</evidence>
<feature type="region of interest" description="Disordered" evidence="1">
    <location>
        <begin position="165"/>
        <end position="189"/>
    </location>
</feature>
<reference evidence="2" key="1">
    <citation type="submission" date="2021-01" db="EMBL/GenBank/DDBJ databases">
        <authorList>
            <person name="Corre E."/>
            <person name="Pelletier E."/>
            <person name="Niang G."/>
            <person name="Scheremetjew M."/>
            <person name="Finn R."/>
            <person name="Kale V."/>
            <person name="Holt S."/>
            <person name="Cochrane G."/>
            <person name="Meng A."/>
            <person name="Brown T."/>
            <person name="Cohen L."/>
        </authorList>
    </citation>
    <scope>NUCLEOTIDE SEQUENCE</scope>
    <source>
        <strain evidence="2">OF101</strain>
    </source>
</reference>
<protein>
    <submittedName>
        <fullName evidence="2">Uncharacterized protein</fullName>
    </submittedName>
</protein>
<evidence type="ECO:0000256" key="1">
    <source>
        <dbReference type="SAM" id="MobiDB-lite"/>
    </source>
</evidence>
<organism evidence="2">
    <name type="scientific">Alexandrium catenella</name>
    <name type="common">Red tide dinoflagellate</name>
    <name type="synonym">Gonyaulax catenella</name>
    <dbReference type="NCBI Taxonomy" id="2925"/>
    <lineage>
        <taxon>Eukaryota</taxon>
        <taxon>Sar</taxon>
        <taxon>Alveolata</taxon>
        <taxon>Dinophyceae</taxon>
        <taxon>Gonyaulacales</taxon>
        <taxon>Pyrocystaceae</taxon>
        <taxon>Alexandrium</taxon>
    </lineage>
</organism>
<dbReference type="AlphaFoldDB" id="A0A7S1RA08"/>
<gene>
    <name evidence="2" type="ORF">ACAT0790_LOCUS37120</name>
</gene>
<feature type="region of interest" description="Disordered" evidence="1">
    <location>
        <begin position="1"/>
        <end position="59"/>
    </location>
</feature>
<feature type="compositionally biased region" description="Low complexity" evidence="1">
    <location>
        <begin position="39"/>
        <end position="51"/>
    </location>
</feature>
<dbReference type="EMBL" id="HBGE01062005">
    <property type="protein sequence ID" value="CAD9160355.1"/>
    <property type="molecule type" value="Transcribed_RNA"/>
</dbReference>
<feature type="compositionally biased region" description="Basic and acidic residues" evidence="1">
    <location>
        <begin position="165"/>
        <end position="175"/>
    </location>
</feature>